<keyword evidence="1" id="KW-0472">Membrane</keyword>
<feature type="domain" description="Prepilin type IV endopeptidase peptidase" evidence="2">
    <location>
        <begin position="9"/>
        <end position="120"/>
    </location>
</feature>
<evidence type="ECO:0000313" key="4">
    <source>
        <dbReference type="Proteomes" id="UP000316167"/>
    </source>
</evidence>
<evidence type="ECO:0000313" key="3">
    <source>
        <dbReference type="EMBL" id="TWI77518.1"/>
    </source>
</evidence>
<comment type="caution">
    <text evidence="3">The sequence shown here is derived from an EMBL/GenBank/DDBJ whole genome shotgun (WGS) entry which is preliminary data.</text>
</comment>
<dbReference type="InterPro" id="IPR000045">
    <property type="entry name" value="Prepilin_IV_endopep_pep"/>
</dbReference>
<feature type="transmembrane region" description="Helical" evidence="1">
    <location>
        <begin position="139"/>
        <end position="158"/>
    </location>
</feature>
<dbReference type="RefSeq" id="WP_144888769.1">
    <property type="nucleotide sequence ID" value="NZ_VLLE01000010.1"/>
</dbReference>
<organism evidence="3 4">
    <name type="scientific">Lacibacter cauensis</name>
    <dbReference type="NCBI Taxonomy" id="510947"/>
    <lineage>
        <taxon>Bacteria</taxon>
        <taxon>Pseudomonadati</taxon>
        <taxon>Bacteroidota</taxon>
        <taxon>Chitinophagia</taxon>
        <taxon>Chitinophagales</taxon>
        <taxon>Chitinophagaceae</taxon>
        <taxon>Lacibacter</taxon>
    </lineage>
</organism>
<feature type="transmembrane region" description="Helical" evidence="1">
    <location>
        <begin position="52"/>
        <end position="74"/>
    </location>
</feature>
<reference evidence="3 4" key="1">
    <citation type="journal article" date="2015" name="Stand. Genomic Sci.">
        <title>Genomic Encyclopedia of Bacterial and Archaeal Type Strains, Phase III: the genomes of soil and plant-associated and newly described type strains.</title>
        <authorList>
            <person name="Whitman W.B."/>
            <person name="Woyke T."/>
            <person name="Klenk H.P."/>
            <person name="Zhou Y."/>
            <person name="Lilburn T.G."/>
            <person name="Beck B.J."/>
            <person name="De Vos P."/>
            <person name="Vandamme P."/>
            <person name="Eisen J.A."/>
            <person name="Garrity G."/>
            <person name="Hugenholtz P."/>
            <person name="Kyrpides N.C."/>
        </authorList>
    </citation>
    <scope>NUCLEOTIDE SEQUENCE [LARGE SCALE GENOMIC DNA]</scope>
    <source>
        <strain evidence="3 4">CGMCC 1.7271</strain>
    </source>
</reference>
<proteinExistence type="predicted"/>
<keyword evidence="1" id="KW-1133">Transmembrane helix</keyword>
<dbReference type="OrthoDB" id="1161290at2"/>
<dbReference type="AlphaFoldDB" id="A0A562S870"/>
<protein>
    <submittedName>
        <fullName evidence="3">Type IV leader peptidase family protein</fullName>
    </submittedName>
</protein>
<dbReference type="Pfam" id="PF01478">
    <property type="entry name" value="Peptidase_A24"/>
    <property type="match status" value="1"/>
</dbReference>
<dbReference type="GO" id="GO:0016020">
    <property type="term" value="C:membrane"/>
    <property type="evidence" value="ECO:0007669"/>
    <property type="project" value="InterPro"/>
</dbReference>
<keyword evidence="4" id="KW-1185">Reference proteome</keyword>
<dbReference type="GO" id="GO:0004190">
    <property type="term" value="F:aspartic-type endopeptidase activity"/>
    <property type="evidence" value="ECO:0007669"/>
    <property type="project" value="InterPro"/>
</dbReference>
<dbReference type="EMBL" id="VLLE01000010">
    <property type="protein sequence ID" value="TWI77518.1"/>
    <property type="molecule type" value="Genomic_DNA"/>
</dbReference>
<accession>A0A562S870</accession>
<evidence type="ECO:0000256" key="1">
    <source>
        <dbReference type="SAM" id="Phobius"/>
    </source>
</evidence>
<dbReference type="Proteomes" id="UP000316167">
    <property type="component" value="Unassembled WGS sequence"/>
</dbReference>
<sequence>MKIVFLISILSLCCMIFISDFRHRTVNVLLFIFLFFSLSIYSLLLKGDPQLILSNAALNLLVLFILISALAIYLKTFRNIPLKEAIGKGDVAFFICIVSYFSPTGFLSFLISSFIFTLVLHLSIVMFPKLNQQNTSIPLAGFQAIWLAVVLSLSHLSISTI</sequence>
<name>A0A562S870_9BACT</name>
<gene>
    <name evidence="3" type="ORF">IQ13_4324</name>
</gene>
<keyword evidence="1" id="KW-0812">Transmembrane</keyword>
<feature type="transmembrane region" description="Helical" evidence="1">
    <location>
        <begin position="28"/>
        <end position="45"/>
    </location>
</feature>
<evidence type="ECO:0000259" key="2">
    <source>
        <dbReference type="Pfam" id="PF01478"/>
    </source>
</evidence>